<dbReference type="EMBL" id="GBRH01228419">
    <property type="protein sequence ID" value="JAD69476.1"/>
    <property type="molecule type" value="Transcribed_RNA"/>
</dbReference>
<dbReference type="AlphaFoldDB" id="A0A0A9C1N4"/>
<protein>
    <submittedName>
        <fullName evidence="1">Uncharacterized protein</fullName>
    </submittedName>
</protein>
<name>A0A0A9C1N4_ARUDO</name>
<reference evidence="1" key="2">
    <citation type="journal article" date="2015" name="Data Brief">
        <title>Shoot transcriptome of the giant reed, Arundo donax.</title>
        <authorList>
            <person name="Barrero R.A."/>
            <person name="Guerrero F.D."/>
            <person name="Moolhuijzen P."/>
            <person name="Goolsby J.A."/>
            <person name="Tidwell J."/>
            <person name="Bellgard S.E."/>
            <person name="Bellgard M.I."/>
        </authorList>
    </citation>
    <scope>NUCLEOTIDE SEQUENCE</scope>
    <source>
        <tissue evidence="1">Shoot tissue taken approximately 20 cm above the soil surface</tissue>
    </source>
</reference>
<proteinExistence type="predicted"/>
<sequence>MKRPELDHASSRALNSGYQFCLYPLSQRSPNSLNHLNIQIQLLQAFYYHPQDKQILEISKDRSSPLHRFDNFWETMNNMRSIVADGRADNHN</sequence>
<reference evidence="1" key="1">
    <citation type="submission" date="2014-09" db="EMBL/GenBank/DDBJ databases">
        <authorList>
            <person name="Magalhaes I.L.F."/>
            <person name="Oliveira U."/>
            <person name="Santos F.R."/>
            <person name="Vidigal T.H.D.A."/>
            <person name="Brescovit A.D."/>
            <person name="Santos A.J."/>
        </authorList>
    </citation>
    <scope>NUCLEOTIDE SEQUENCE</scope>
    <source>
        <tissue evidence="1">Shoot tissue taken approximately 20 cm above the soil surface</tissue>
    </source>
</reference>
<accession>A0A0A9C1N4</accession>
<organism evidence="1">
    <name type="scientific">Arundo donax</name>
    <name type="common">Giant reed</name>
    <name type="synonym">Donax arundinaceus</name>
    <dbReference type="NCBI Taxonomy" id="35708"/>
    <lineage>
        <taxon>Eukaryota</taxon>
        <taxon>Viridiplantae</taxon>
        <taxon>Streptophyta</taxon>
        <taxon>Embryophyta</taxon>
        <taxon>Tracheophyta</taxon>
        <taxon>Spermatophyta</taxon>
        <taxon>Magnoliopsida</taxon>
        <taxon>Liliopsida</taxon>
        <taxon>Poales</taxon>
        <taxon>Poaceae</taxon>
        <taxon>PACMAD clade</taxon>
        <taxon>Arundinoideae</taxon>
        <taxon>Arundineae</taxon>
        <taxon>Arundo</taxon>
    </lineage>
</organism>
<evidence type="ECO:0000313" key="1">
    <source>
        <dbReference type="EMBL" id="JAD69476.1"/>
    </source>
</evidence>